<protein>
    <submittedName>
        <fullName evidence="1">Uncharacterized protein</fullName>
    </submittedName>
</protein>
<evidence type="ECO:0000313" key="1">
    <source>
        <dbReference type="EMBL" id="BAU29559.1"/>
    </source>
</evidence>
<dbReference type="EMBL" id="AP017312">
    <property type="protein sequence ID" value="BAU29559.1"/>
    <property type="molecule type" value="Genomic_DNA"/>
</dbReference>
<keyword evidence="2" id="KW-1185">Reference proteome</keyword>
<accession>A0A0U5BH19</accession>
<name>A0A0U5BH19_9BACL</name>
<dbReference type="AlphaFoldDB" id="A0A0U5BH19"/>
<dbReference type="RefSeq" id="WP_197703128.1">
    <property type="nucleotide sequence ID" value="NZ_QJSZ01000019.1"/>
</dbReference>
<dbReference type="KEGG" id="asoc:CB4_03759"/>
<proteinExistence type="predicted"/>
<gene>
    <name evidence="1" type="ORF">CB4_03759</name>
</gene>
<sequence length="441" mass="50963">MRKNYRNRLSFLLLCLIALCFPAFYAGKATTSSEPVQLRKFPYPYRAMLSFTSDIDGTTPEEFVQYHRFLNTREQTPMGTGLGLDISDSFWMYMATNTASYVDNQKRPANAIMTYFHGIDPTRPKDADRIKHYWQAGWIDSMHSYGDFSRQNEQEGLCTRRLARAAWQEMQQAGIQPEIWINHGNRANKQNFGSYRRFGFTSYQDGDNPRSPFYHTDIAVQNGVRFVWNSYSDFSFGTDTAIFPLHLRDGSRVWGFHRYGFNRTTKGTQWTWGPGAIHLQLTPEHLNEIIKRGQYSVVAQHFGGGVEDVPFSEPNCKALRLLATYYYNGDILVARTSRLLRYNLVQQYIRYTTIHKEDRTQIQIKALADPLFGYRDVRPDEIRGLTFYVKNPSQTDIFLGKRKLASSDIQLNPPDQTGRASISIKWFAPDVFDYSATAPHL</sequence>
<organism evidence="1 2">
    <name type="scientific">Aneurinibacillus soli</name>
    <dbReference type="NCBI Taxonomy" id="1500254"/>
    <lineage>
        <taxon>Bacteria</taxon>
        <taxon>Bacillati</taxon>
        <taxon>Bacillota</taxon>
        <taxon>Bacilli</taxon>
        <taxon>Bacillales</taxon>
        <taxon>Paenibacillaceae</taxon>
        <taxon>Aneurinibacillus group</taxon>
        <taxon>Aneurinibacillus</taxon>
    </lineage>
</organism>
<reference evidence="1 2" key="1">
    <citation type="submission" date="2015-12" db="EMBL/GenBank/DDBJ databases">
        <title>Genome sequence of Aneurinibacillus soli.</title>
        <authorList>
            <person name="Lee J.S."/>
            <person name="Lee K.C."/>
            <person name="Kim K.K."/>
            <person name="Lee B.W."/>
        </authorList>
    </citation>
    <scope>NUCLEOTIDE SEQUENCE [LARGE SCALE GENOMIC DNA]</scope>
    <source>
        <strain evidence="1 2">CB4</strain>
    </source>
</reference>
<dbReference type="Proteomes" id="UP000217696">
    <property type="component" value="Chromosome"/>
</dbReference>
<evidence type="ECO:0000313" key="2">
    <source>
        <dbReference type="Proteomes" id="UP000217696"/>
    </source>
</evidence>